<sequence>MTVPVSVYNYARFNPFDPSTMFANFVSINSESACLCECYNNTLCMTATYSAINQTCSLYSVQLNEGQLQVVPIIFNTKVFNFRNRSVITTTTTTTSTTTSTVTTTTTSCTGQGVGSLLSVSGSIGWTYYSHNYTATVLAPVLQFAVQGGPAAETVYLDDVSVVAISQPTIQLLNNPSFEMSTSSPIDWVMWCTSSCVGGGDGGQIITSGCHNNSGNNCYTSHCQTGFNFLGQSFSAVVGNIYKISFWYYKTGGPAGKLYVDMV</sequence>
<dbReference type="Proteomes" id="UP000663832">
    <property type="component" value="Unassembled WGS sequence"/>
</dbReference>
<keyword evidence="3" id="KW-1185">Reference proteome</keyword>
<evidence type="ECO:0000313" key="2">
    <source>
        <dbReference type="EMBL" id="CAF1349958.1"/>
    </source>
</evidence>
<evidence type="ECO:0000313" key="1">
    <source>
        <dbReference type="EMBL" id="CAF1157818.1"/>
    </source>
</evidence>
<proteinExistence type="predicted"/>
<gene>
    <name evidence="1" type="ORF">BJG266_LOCUS24462</name>
    <name evidence="2" type="ORF">QVE165_LOCUS33931</name>
</gene>
<protein>
    <recommendedName>
        <fullName evidence="5">Apple domain-containing protein</fullName>
    </recommendedName>
</protein>
<organism evidence="1 4">
    <name type="scientific">Adineta steineri</name>
    <dbReference type="NCBI Taxonomy" id="433720"/>
    <lineage>
        <taxon>Eukaryota</taxon>
        <taxon>Metazoa</taxon>
        <taxon>Spiralia</taxon>
        <taxon>Gnathifera</taxon>
        <taxon>Rotifera</taxon>
        <taxon>Eurotatoria</taxon>
        <taxon>Bdelloidea</taxon>
        <taxon>Adinetida</taxon>
        <taxon>Adinetidae</taxon>
        <taxon>Adineta</taxon>
    </lineage>
</organism>
<accession>A0A814T6N8</accession>
<evidence type="ECO:0008006" key="5">
    <source>
        <dbReference type="Google" id="ProtNLM"/>
    </source>
</evidence>
<dbReference type="EMBL" id="CAJNOI010000175">
    <property type="protein sequence ID" value="CAF1157818.1"/>
    <property type="molecule type" value="Genomic_DNA"/>
</dbReference>
<dbReference type="OrthoDB" id="10015324at2759"/>
<dbReference type="AlphaFoldDB" id="A0A814T6N8"/>
<evidence type="ECO:0000313" key="4">
    <source>
        <dbReference type="Proteomes" id="UP000663877"/>
    </source>
</evidence>
<evidence type="ECO:0000313" key="3">
    <source>
        <dbReference type="Proteomes" id="UP000663832"/>
    </source>
</evidence>
<dbReference type="EMBL" id="CAJNOM010000315">
    <property type="protein sequence ID" value="CAF1349958.1"/>
    <property type="molecule type" value="Genomic_DNA"/>
</dbReference>
<comment type="caution">
    <text evidence="1">The sequence shown here is derived from an EMBL/GenBank/DDBJ whole genome shotgun (WGS) entry which is preliminary data.</text>
</comment>
<dbReference type="Proteomes" id="UP000663877">
    <property type="component" value="Unassembled WGS sequence"/>
</dbReference>
<name>A0A814T6N8_9BILA</name>
<reference evidence="1" key="1">
    <citation type="submission" date="2021-02" db="EMBL/GenBank/DDBJ databases">
        <authorList>
            <person name="Nowell W R."/>
        </authorList>
    </citation>
    <scope>NUCLEOTIDE SEQUENCE</scope>
</reference>
<dbReference type="Gene3D" id="2.60.120.260">
    <property type="entry name" value="Galactose-binding domain-like"/>
    <property type="match status" value="1"/>
</dbReference>